<dbReference type="Proteomes" id="UP000886653">
    <property type="component" value="Unassembled WGS sequence"/>
</dbReference>
<proteinExistence type="predicted"/>
<evidence type="ECO:0000313" key="1">
    <source>
        <dbReference type="EMBL" id="KAG0142856.1"/>
    </source>
</evidence>
<dbReference type="EMBL" id="MU167335">
    <property type="protein sequence ID" value="KAG0142856.1"/>
    <property type="molecule type" value="Genomic_DNA"/>
</dbReference>
<accession>A0A9P6NA93</accession>
<reference evidence="1" key="1">
    <citation type="submission" date="2013-11" db="EMBL/GenBank/DDBJ databases">
        <title>Genome sequence of the fusiform rust pathogen reveals effectors for host alternation and coevolution with pine.</title>
        <authorList>
            <consortium name="DOE Joint Genome Institute"/>
            <person name="Smith K."/>
            <person name="Pendleton A."/>
            <person name="Kubisiak T."/>
            <person name="Anderson C."/>
            <person name="Salamov A."/>
            <person name="Aerts A."/>
            <person name="Riley R."/>
            <person name="Clum A."/>
            <person name="Lindquist E."/>
            <person name="Ence D."/>
            <person name="Campbell M."/>
            <person name="Kronenberg Z."/>
            <person name="Feau N."/>
            <person name="Dhillon B."/>
            <person name="Hamelin R."/>
            <person name="Burleigh J."/>
            <person name="Smith J."/>
            <person name="Yandell M."/>
            <person name="Nelson C."/>
            <person name="Grigoriev I."/>
            <person name="Davis J."/>
        </authorList>
    </citation>
    <scope>NUCLEOTIDE SEQUENCE</scope>
    <source>
        <strain evidence="1">G11</strain>
    </source>
</reference>
<comment type="caution">
    <text evidence="1">The sequence shown here is derived from an EMBL/GenBank/DDBJ whole genome shotgun (WGS) entry which is preliminary data.</text>
</comment>
<protein>
    <submittedName>
        <fullName evidence="1">Uncharacterized protein</fullName>
    </submittedName>
</protein>
<evidence type="ECO:0000313" key="2">
    <source>
        <dbReference type="Proteomes" id="UP000886653"/>
    </source>
</evidence>
<sequence length="78" mass="9025">MAGCGCITFHFATLHHPHYLYAFLYTSLLTRSICASDPYDRIGPKTTESTNTDRSQPYDRFVSFPIASFDRFRSFYLT</sequence>
<name>A0A9P6NA93_9BASI</name>
<gene>
    <name evidence="1" type="ORF">CROQUDRAFT_109568</name>
</gene>
<organism evidence="1 2">
    <name type="scientific">Cronartium quercuum f. sp. fusiforme G11</name>
    <dbReference type="NCBI Taxonomy" id="708437"/>
    <lineage>
        <taxon>Eukaryota</taxon>
        <taxon>Fungi</taxon>
        <taxon>Dikarya</taxon>
        <taxon>Basidiomycota</taxon>
        <taxon>Pucciniomycotina</taxon>
        <taxon>Pucciniomycetes</taxon>
        <taxon>Pucciniales</taxon>
        <taxon>Coleosporiaceae</taxon>
        <taxon>Cronartium</taxon>
    </lineage>
</organism>
<dbReference type="AlphaFoldDB" id="A0A9P6NA93"/>
<keyword evidence="2" id="KW-1185">Reference proteome</keyword>